<dbReference type="STRING" id="416944.SAMN05421548_1623"/>
<reference evidence="3" key="1">
    <citation type="submission" date="2016-09" db="EMBL/GenBank/DDBJ databases">
        <authorList>
            <person name="Varghese N."/>
            <person name="Submissions S."/>
        </authorList>
    </citation>
    <scope>NUCLEOTIDE SEQUENCE [LARGE SCALE GENOMIC DNA]</scope>
    <source>
        <strain evidence="3">TNe-862</strain>
    </source>
</reference>
<dbReference type="InterPro" id="IPR001387">
    <property type="entry name" value="Cro/C1-type_HTH"/>
</dbReference>
<dbReference type="Gene3D" id="1.10.260.40">
    <property type="entry name" value="lambda repressor-like DNA-binding domains"/>
    <property type="match status" value="1"/>
</dbReference>
<evidence type="ECO:0000313" key="2">
    <source>
        <dbReference type="EMBL" id="SDE51063.1"/>
    </source>
</evidence>
<keyword evidence="3" id="KW-1185">Reference proteome</keyword>
<evidence type="ECO:0000259" key="1">
    <source>
        <dbReference type="PROSITE" id="PS50943"/>
    </source>
</evidence>
<dbReference type="InterPro" id="IPR010982">
    <property type="entry name" value="Lambda_DNA-bd_dom_sf"/>
</dbReference>
<sequence length="86" mass="10107">MAHPIHDRRYQAVAAQLRELREQRGWLQQDVADQLGRTQTFVSKYESGGRRVDLIELLDILRALEANPHEFIDWVQQQPMTALPRE</sequence>
<feature type="domain" description="HTH cro/C1-type" evidence="1">
    <location>
        <begin position="17"/>
        <end position="71"/>
    </location>
</feature>
<evidence type="ECO:0000313" key="3">
    <source>
        <dbReference type="Proteomes" id="UP000198908"/>
    </source>
</evidence>
<dbReference type="EMBL" id="FMYQ01000062">
    <property type="protein sequence ID" value="SDE51063.1"/>
    <property type="molecule type" value="Genomic_DNA"/>
</dbReference>
<dbReference type="Pfam" id="PF13560">
    <property type="entry name" value="HTH_31"/>
    <property type="match status" value="1"/>
</dbReference>
<organism evidence="2 3">
    <name type="scientific">Paraburkholderia lycopersici</name>
    <dbReference type="NCBI Taxonomy" id="416944"/>
    <lineage>
        <taxon>Bacteria</taxon>
        <taxon>Pseudomonadati</taxon>
        <taxon>Pseudomonadota</taxon>
        <taxon>Betaproteobacteria</taxon>
        <taxon>Burkholderiales</taxon>
        <taxon>Burkholderiaceae</taxon>
        <taxon>Paraburkholderia</taxon>
    </lineage>
</organism>
<dbReference type="SUPFAM" id="SSF47413">
    <property type="entry name" value="lambda repressor-like DNA-binding domains"/>
    <property type="match status" value="1"/>
</dbReference>
<name>A0A1G7DHV9_9BURK</name>
<accession>A0A1G7DHV9</accession>
<dbReference type="GO" id="GO:0003677">
    <property type="term" value="F:DNA binding"/>
    <property type="evidence" value="ECO:0007669"/>
    <property type="project" value="InterPro"/>
</dbReference>
<dbReference type="Proteomes" id="UP000198908">
    <property type="component" value="Unassembled WGS sequence"/>
</dbReference>
<gene>
    <name evidence="2" type="ORF">SAMN05421548_1623</name>
</gene>
<dbReference type="OrthoDB" id="9803379at2"/>
<dbReference type="AlphaFoldDB" id="A0A1G7DHV9"/>
<dbReference type="SMART" id="SM00530">
    <property type="entry name" value="HTH_XRE"/>
    <property type="match status" value="1"/>
</dbReference>
<dbReference type="RefSeq" id="WP_092006670.1">
    <property type="nucleotide sequence ID" value="NZ_FMYQ01000062.1"/>
</dbReference>
<dbReference type="CDD" id="cd00093">
    <property type="entry name" value="HTH_XRE"/>
    <property type="match status" value="1"/>
</dbReference>
<dbReference type="PROSITE" id="PS50943">
    <property type="entry name" value="HTH_CROC1"/>
    <property type="match status" value="1"/>
</dbReference>
<protein>
    <submittedName>
        <fullName evidence="2">Helix-turn-helix domain-containing protein</fullName>
    </submittedName>
</protein>
<proteinExistence type="predicted"/>